<evidence type="ECO:0000313" key="2">
    <source>
        <dbReference type="EMBL" id="KAJ8400280.1"/>
    </source>
</evidence>
<feature type="region of interest" description="Disordered" evidence="1">
    <location>
        <begin position="79"/>
        <end position="100"/>
    </location>
</feature>
<keyword evidence="3" id="KW-1185">Reference proteome</keyword>
<comment type="caution">
    <text evidence="2">The sequence shown here is derived from an EMBL/GenBank/DDBJ whole genome shotgun (WGS) entry which is preliminary data.</text>
</comment>
<dbReference type="EMBL" id="JAINUG010000078">
    <property type="protein sequence ID" value="KAJ8400280.1"/>
    <property type="molecule type" value="Genomic_DNA"/>
</dbReference>
<feature type="region of interest" description="Disordered" evidence="1">
    <location>
        <begin position="1"/>
        <end position="29"/>
    </location>
</feature>
<gene>
    <name evidence="2" type="ORF">AAFF_G00399740</name>
</gene>
<evidence type="ECO:0000313" key="3">
    <source>
        <dbReference type="Proteomes" id="UP001221898"/>
    </source>
</evidence>
<protein>
    <submittedName>
        <fullName evidence="2">Uncharacterized protein</fullName>
    </submittedName>
</protein>
<feature type="compositionally biased region" description="Gly residues" evidence="1">
    <location>
        <begin position="19"/>
        <end position="29"/>
    </location>
</feature>
<organism evidence="2 3">
    <name type="scientific">Aldrovandia affinis</name>
    <dbReference type="NCBI Taxonomy" id="143900"/>
    <lineage>
        <taxon>Eukaryota</taxon>
        <taxon>Metazoa</taxon>
        <taxon>Chordata</taxon>
        <taxon>Craniata</taxon>
        <taxon>Vertebrata</taxon>
        <taxon>Euteleostomi</taxon>
        <taxon>Actinopterygii</taxon>
        <taxon>Neopterygii</taxon>
        <taxon>Teleostei</taxon>
        <taxon>Notacanthiformes</taxon>
        <taxon>Halosauridae</taxon>
        <taxon>Aldrovandia</taxon>
    </lineage>
</organism>
<accession>A0AAD7SCW4</accession>
<name>A0AAD7SCW4_9TELE</name>
<proteinExistence type="predicted"/>
<sequence length="100" mass="10466">MSHAVSSTVCRSETARRTGSGGAMNGGGVTAPREMAFSSIGISSLVSAALQMVKTRAGGVKERTPFSFISQSELSLSEKHKRPNSCAFSPGQEEHHGHSC</sequence>
<evidence type="ECO:0000256" key="1">
    <source>
        <dbReference type="SAM" id="MobiDB-lite"/>
    </source>
</evidence>
<reference evidence="2" key="1">
    <citation type="journal article" date="2023" name="Science">
        <title>Genome structures resolve the early diversification of teleost fishes.</title>
        <authorList>
            <person name="Parey E."/>
            <person name="Louis A."/>
            <person name="Montfort J."/>
            <person name="Bouchez O."/>
            <person name="Roques C."/>
            <person name="Iampietro C."/>
            <person name="Lluch J."/>
            <person name="Castinel A."/>
            <person name="Donnadieu C."/>
            <person name="Desvignes T."/>
            <person name="Floi Bucao C."/>
            <person name="Jouanno E."/>
            <person name="Wen M."/>
            <person name="Mejri S."/>
            <person name="Dirks R."/>
            <person name="Jansen H."/>
            <person name="Henkel C."/>
            <person name="Chen W.J."/>
            <person name="Zahm M."/>
            <person name="Cabau C."/>
            <person name="Klopp C."/>
            <person name="Thompson A.W."/>
            <person name="Robinson-Rechavi M."/>
            <person name="Braasch I."/>
            <person name="Lecointre G."/>
            <person name="Bobe J."/>
            <person name="Postlethwait J.H."/>
            <person name="Berthelot C."/>
            <person name="Roest Crollius H."/>
            <person name="Guiguen Y."/>
        </authorList>
    </citation>
    <scope>NUCLEOTIDE SEQUENCE</scope>
    <source>
        <strain evidence="2">NC1722</strain>
    </source>
</reference>
<dbReference type="Proteomes" id="UP001221898">
    <property type="component" value="Unassembled WGS sequence"/>
</dbReference>
<feature type="compositionally biased region" description="Polar residues" evidence="1">
    <location>
        <begin position="1"/>
        <end position="11"/>
    </location>
</feature>
<dbReference type="AlphaFoldDB" id="A0AAD7SCW4"/>